<dbReference type="InterPro" id="IPR005312">
    <property type="entry name" value="DUF1759"/>
</dbReference>
<dbReference type="PANTHER" id="PTHR47331">
    <property type="entry name" value="PHD-TYPE DOMAIN-CONTAINING PROTEIN"/>
    <property type="match status" value="1"/>
</dbReference>
<evidence type="ECO:0000259" key="1">
    <source>
        <dbReference type="PROSITE" id="PS50994"/>
    </source>
</evidence>
<dbReference type="Pfam" id="PF03564">
    <property type="entry name" value="DUF1759"/>
    <property type="match status" value="1"/>
</dbReference>
<dbReference type="AlphaFoldDB" id="A0A6H5ITL6"/>
<dbReference type="Gene3D" id="3.30.420.10">
    <property type="entry name" value="Ribonuclease H-like superfamily/Ribonuclease H"/>
    <property type="match status" value="1"/>
</dbReference>
<accession>A0A6H5ITL6</accession>
<evidence type="ECO:0000313" key="2">
    <source>
        <dbReference type="EMBL" id="CAB0040768.1"/>
    </source>
</evidence>
<dbReference type="PROSITE" id="PS50994">
    <property type="entry name" value="INTEGRASE"/>
    <property type="match status" value="1"/>
</dbReference>
<dbReference type="Proteomes" id="UP000479190">
    <property type="component" value="Unassembled WGS sequence"/>
</dbReference>
<dbReference type="InterPro" id="IPR036397">
    <property type="entry name" value="RNaseH_sf"/>
</dbReference>
<keyword evidence="3" id="KW-1185">Reference proteome</keyword>
<dbReference type="PANTHER" id="PTHR47331:SF1">
    <property type="entry name" value="GAG-LIKE PROTEIN"/>
    <property type="match status" value="1"/>
</dbReference>
<dbReference type="InterPro" id="IPR012337">
    <property type="entry name" value="RNaseH-like_sf"/>
</dbReference>
<reference evidence="2 3" key="1">
    <citation type="submission" date="2020-02" db="EMBL/GenBank/DDBJ databases">
        <authorList>
            <person name="Ferguson B K."/>
        </authorList>
    </citation>
    <scope>NUCLEOTIDE SEQUENCE [LARGE SCALE GENOMIC DNA]</scope>
</reference>
<organism evidence="2 3">
    <name type="scientific">Trichogramma brassicae</name>
    <dbReference type="NCBI Taxonomy" id="86971"/>
    <lineage>
        <taxon>Eukaryota</taxon>
        <taxon>Metazoa</taxon>
        <taxon>Ecdysozoa</taxon>
        <taxon>Arthropoda</taxon>
        <taxon>Hexapoda</taxon>
        <taxon>Insecta</taxon>
        <taxon>Pterygota</taxon>
        <taxon>Neoptera</taxon>
        <taxon>Endopterygota</taxon>
        <taxon>Hymenoptera</taxon>
        <taxon>Apocrita</taxon>
        <taxon>Proctotrupomorpha</taxon>
        <taxon>Chalcidoidea</taxon>
        <taxon>Trichogrammatidae</taxon>
        <taxon>Trichogramma</taxon>
    </lineage>
</organism>
<dbReference type="GO" id="GO:0003676">
    <property type="term" value="F:nucleic acid binding"/>
    <property type="evidence" value="ECO:0007669"/>
    <property type="project" value="InterPro"/>
</dbReference>
<dbReference type="OrthoDB" id="6433329at2759"/>
<protein>
    <recommendedName>
        <fullName evidence="1">Integrase catalytic domain-containing protein</fullName>
    </recommendedName>
</protein>
<dbReference type="Pfam" id="PF17921">
    <property type="entry name" value="Integrase_H2C2"/>
    <property type="match status" value="1"/>
</dbReference>
<feature type="domain" description="Integrase catalytic" evidence="1">
    <location>
        <begin position="417"/>
        <end position="609"/>
    </location>
</feature>
<proteinExistence type="predicted"/>
<gene>
    <name evidence="2" type="ORF">TBRA_LOCUS12462</name>
</gene>
<name>A0A6H5ITL6_9HYME</name>
<sequence length="684" mass="76145">MFLNRKNNEIEIVNLEDIFEYDKIDVLGHAYTTQQFQVRTGLDGKGEDKFEDAQILKISTSSGSGLNTIEKNKSSTFNCGSLASGSTYQSPENIMDPIKNIPSIHSNLPHLSEELERQSVTHFQGRKQILQQYWNAFFETHRVLSHDKNIASKEYTTKNIYEITEDAFLDAFDCIANKIKNLSGKQDPDATQSTANETQALHAVPQQVQLPKIKLPTFDGNFLQWTSFKDQFSALVHQVDTLDNVRKFLYLKSCLTGEAVDVLANYAPTNEGQKAQRTQPEQERTTYVADNSVIENEVAAYAATYPASTRNQVVLMSFALVKLVDRSGLLRIGGRIQRAPSLTDSEKHPILLDKACPLSTLLVHHAHYQTLHGGPSQTRNYLSSSVWIIHSRSLIQRVIRNCVRCARYSARPLHPQMGELPDHRVTGIKCFVTSGVDYAGPVRVSPSRSKGIRSIKAYICLFICTSTKALHLEVVSDMTSMAFIAAFQRFISRRGRCQNLISDNGTNFHGADRELRQLFMEASSFYHEVAQTLANDGVEFIPPSAPHFGGLWEAGVRSVKKHLRRVIGDTILSYEELSTLLSPEISDLGRPPVHRLTTVARICLGHRGITCAGDDGYEARRHILRGPGSDRCAGHDGIETIHIESTGVPPVAPARRGPARSPVVLDLEDDGLVVAVRVQPAHRP</sequence>
<dbReference type="InterPro" id="IPR001584">
    <property type="entry name" value="Integrase_cat-core"/>
</dbReference>
<dbReference type="InterPro" id="IPR041588">
    <property type="entry name" value="Integrase_H2C2"/>
</dbReference>
<dbReference type="SUPFAM" id="SSF53098">
    <property type="entry name" value="Ribonuclease H-like"/>
    <property type="match status" value="1"/>
</dbReference>
<dbReference type="GO" id="GO:0015074">
    <property type="term" value="P:DNA integration"/>
    <property type="evidence" value="ECO:0007669"/>
    <property type="project" value="InterPro"/>
</dbReference>
<evidence type="ECO:0000313" key="3">
    <source>
        <dbReference type="Proteomes" id="UP000479190"/>
    </source>
</evidence>
<dbReference type="EMBL" id="CADCXV010001050">
    <property type="protein sequence ID" value="CAB0040768.1"/>
    <property type="molecule type" value="Genomic_DNA"/>
</dbReference>